<evidence type="ECO:0000256" key="3">
    <source>
        <dbReference type="ARBA" id="ARBA00022679"/>
    </source>
</evidence>
<dbReference type="GO" id="GO:0103118">
    <property type="term" value="F:UDP-3-O-[(3R)-3-hydroxyacyl]-glucosamine N-acyltransferase activity"/>
    <property type="evidence" value="ECO:0007669"/>
    <property type="project" value="UniProtKB-EC"/>
</dbReference>
<protein>
    <recommendedName>
        <fullName evidence="7">UDP-3-O-acylglucosamine N-acyltransferase</fullName>
        <ecNumber evidence="7">2.3.1.191</ecNumber>
    </recommendedName>
</protein>
<dbReference type="AlphaFoldDB" id="A0A916ZDM9"/>
<dbReference type="Proteomes" id="UP000644699">
    <property type="component" value="Unassembled WGS sequence"/>
</dbReference>
<dbReference type="PANTHER" id="PTHR43378">
    <property type="entry name" value="UDP-3-O-ACYLGLUCOSAMINE N-ACYLTRANSFERASE"/>
    <property type="match status" value="1"/>
</dbReference>
<gene>
    <name evidence="7 9" type="primary">lpxD</name>
    <name evidence="9" type="ORF">GCM10011390_05230</name>
</gene>
<evidence type="ECO:0000256" key="7">
    <source>
        <dbReference type="HAMAP-Rule" id="MF_00523"/>
    </source>
</evidence>
<reference evidence="9" key="2">
    <citation type="submission" date="2020-09" db="EMBL/GenBank/DDBJ databases">
        <authorList>
            <person name="Sun Q."/>
            <person name="Zhou Y."/>
        </authorList>
    </citation>
    <scope>NUCLEOTIDE SEQUENCE</scope>
    <source>
        <strain evidence="9">CGMCC 1.15367</strain>
    </source>
</reference>
<dbReference type="EMBL" id="BMIQ01000001">
    <property type="protein sequence ID" value="GGD89376.1"/>
    <property type="molecule type" value="Genomic_DNA"/>
</dbReference>
<keyword evidence="10" id="KW-1185">Reference proteome</keyword>
<proteinExistence type="inferred from homology"/>
<dbReference type="SUPFAM" id="SSF51161">
    <property type="entry name" value="Trimeric LpxA-like enzymes"/>
    <property type="match status" value="1"/>
</dbReference>
<feature type="active site" description="Proton acceptor" evidence="7">
    <location>
        <position position="256"/>
    </location>
</feature>
<evidence type="ECO:0000313" key="10">
    <source>
        <dbReference type="Proteomes" id="UP000644699"/>
    </source>
</evidence>
<dbReference type="HAMAP" id="MF_00523">
    <property type="entry name" value="LpxD"/>
    <property type="match status" value="1"/>
</dbReference>
<feature type="domain" description="UDP-3-O-[3-hydroxymyristoyl] glucosamine N-acyltransferase non-repeat region" evidence="8">
    <location>
        <begin position="34"/>
        <end position="101"/>
    </location>
</feature>
<dbReference type="CDD" id="cd03352">
    <property type="entry name" value="LbH_LpxD"/>
    <property type="match status" value="1"/>
</dbReference>
<sequence length="356" mass="35927">MTDISFFAKGQGLTLRELAELTGGELVGPSAAEIRIDGLAPLDEAKAGDLSFFDNARYASALAATAASCVIVAKRNLPHLPSHLPGIVARDPGLAFTLAGQALYPEALSPAGLGGAGVSPAAHVDPSARLEDGVAVEPGAVIGAGVAIGAGTRIGANAVIGPGCRIGRHCSIGAGSTVQFALIGNRVVLHPGVRIGQDGFGYAAGPKGIVKTVQIGRVIIQDDVEIGANTTVDRGGIRDTVIGESTKIDNQVQIGHNVRIGRSCIIVSQVALAGSVTLGDGVSIGGQTVVNNHAVIGDGARIAAISSVAGDIAPGAKVGGSPAKPVRDWFREITWVSEMAKAGRRGNANESRDDDA</sequence>
<dbReference type="NCBIfam" id="NF002060">
    <property type="entry name" value="PRK00892.1"/>
    <property type="match status" value="1"/>
</dbReference>
<dbReference type="RefSeq" id="WP_188906652.1">
    <property type="nucleotide sequence ID" value="NZ_BMIQ01000001.1"/>
</dbReference>
<dbReference type="GO" id="GO:0016410">
    <property type="term" value="F:N-acyltransferase activity"/>
    <property type="evidence" value="ECO:0007669"/>
    <property type="project" value="InterPro"/>
</dbReference>
<keyword evidence="4 7" id="KW-0677">Repeat</keyword>
<dbReference type="PROSITE" id="PS00101">
    <property type="entry name" value="HEXAPEP_TRANSFERASES"/>
    <property type="match status" value="1"/>
</dbReference>
<evidence type="ECO:0000259" key="8">
    <source>
        <dbReference type="Pfam" id="PF04613"/>
    </source>
</evidence>
<evidence type="ECO:0000256" key="2">
    <source>
        <dbReference type="ARBA" id="ARBA00022556"/>
    </source>
</evidence>
<evidence type="ECO:0000256" key="1">
    <source>
        <dbReference type="ARBA" id="ARBA00022516"/>
    </source>
</evidence>
<comment type="similarity">
    <text evidence="7">Belongs to the transferase hexapeptide repeat family. LpxD subfamily.</text>
</comment>
<evidence type="ECO:0000256" key="5">
    <source>
        <dbReference type="ARBA" id="ARBA00023098"/>
    </source>
</evidence>
<keyword evidence="6 7" id="KW-0012">Acyltransferase</keyword>
<keyword evidence="1 7" id="KW-0444">Lipid biosynthesis</keyword>
<comment type="catalytic activity">
    <reaction evidence="7">
        <text>a UDP-3-O-[(3R)-3-hydroxyacyl]-alpha-D-glucosamine + a (3R)-hydroxyacyl-[ACP] = a UDP-2-N,3-O-bis[(3R)-3-hydroxyacyl]-alpha-D-glucosamine + holo-[ACP] + H(+)</text>
        <dbReference type="Rhea" id="RHEA:53836"/>
        <dbReference type="Rhea" id="RHEA-COMP:9685"/>
        <dbReference type="Rhea" id="RHEA-COMP:9945"/>
        <dbReference type="ChEBI" id="CHEBI:15378"/>
        <dbReference type="ChEBI" id="CHEBI:64479"/>
        <dbReference type="ChEBI" id="CHEBI:78827"/>
        <dbReference type="ChEBI" id="CHEBI:137740"/>
        <dbReference type="ChEBI" id="CHEBI:137748"/>
        <dbReference type="EC" id="2.3.1.191"/>
    </reaction>
</comment>
<keyword evidence="5 7" id="KW-0443">Lipid metabolism</keyword>
<dbReference type="Pfam" id="PF04613">
    <property type="entry name" value="LpxD"/>
    <property type="match status" value="1"/>
</dbReference>
<comment type="function">
    <text evidence="7">Catalyzes the N-acylation of UDP-3-O-acylglucosamine using 3-hydroxyacyl-ACP as the acyl donor. Is involved in the biosynthesis of lipid A, a phosphorylated glycolipid that anchors the lipopolysaccharide to the outer membrane of the cell.</text>
</comment>
<keyword evidence="2 7" id="KW-0441">Lipid A biosynthesis</keyword>
<dbReference type="InterPro" id="IPR001451">
    <property type="entry name" value="Hexapep"/>
</dbReference>
<dbReference type="NCBIfam" id="TIGR01853">
    <property type="entry name" value="lipid_A_lpxD"/>
    <property type="match status" value="1"/>
</dbReference>
<dbReference type="InterPro" id="IPR018357">
    <property type="entry name" value="Hexapep_transf_CS"/>
</dbReference>
<dbReference type="GO" id="GO:0016020">
    <property type="term" value="C:membrane"/>
    <property type="evidence" value="ECO:0007669"/>
    <property type="project" value="GOC"/>
</dbReference>
<comment type="subunit">
    <text evidence="7">Homotrimer.</text>
</comment>
<dbReference type="InterPro" id="IPR020573">
    <property type="entry name" value="UDP_GlcNAc_AcTrfase_non-rep"/>
</dbReference>
<reference evidence="9" key="1">
    <citation type="journal article" date="2014" name="Int. J. Syst. Evol. Microbiol.">
        <title>Complete genome sequence of Corynebacterium casei LMG S-19264T (=DSM 44701T), isolated from a smear-ripened cheese.</title>
        <authorList>
            <consortium name="US DOE Joint Genome Institute (JGI-PGF)"/>
            <person name="Walter F."/>
            <person name="Albersmeier A."/>
            <person name="Kalinowski J."/>
            <person name="Ruckert C."/>
        </authorList>
    </citation>
    <scope>NUCLEOTIDE SEQUENCE</scope>
    <source>
        <strain evidence="9">CGMCC 1.15367</strain>
    </source>
</reference>
<dbReference type="InterPro" id="IPR007691">
    <property type="entry name" value="LpxD"/>
</dbReference>
<name>A0A916ZDM9_9HYPH</name>
<dbReference type="Pfam" id="PF00132">
    <property type="entry name" value="Hexapep"/>
    <property type="match status" value="2"/>
</dbReference>
<dbReference type="InterPro" id="IPR011004">
    <property type="entry name" value="Trimer_LpxA-like_sf"/>
</dbReference>
<dbReference type="EC" id="2.3.1.191" evidence="7"/>
<dbReference type="Gene3D" id="3.40.1390.10">
    <property type="entry name" value="MurE/MurF, N-terminal domain"/>
    <property type="match status" value="1"/>
</dbReference>
<organism evidence="9 10">
    <name type="scientific">Aureimonas endophytica</name>
    <dbReference type="NCBI Taxonomy" id="2027858"/>
    <lineage>
        <taxon>Bacteria</taxon>
        <taxon>Pseudomonadati</taxon>
        <taxon>Pseudomonadota</taxon>
        <taxon>Alphaproteobacteria</taxon>
        <taxon>Hyphomicrobiales</taxon>
        <taxon>Aurantimonadaceae</taxon>
        <taxon>Aureimonas</taxon>
    </lineage>
</organism>
<evidence type="ECO:0000313" key="9">
    <source>
        <dbReference type="EMBL" id="GGD89376.1"/>
    </source>
</evidence>
<evidence type="ECO:0000256" key="4">
    <source>
        <dbReference type="ARBA" id="ARBA00022737"/>
    </source>
</evidence>
<dbReference type="GO" id="GO:0009245">
    <property type="term" value="P:lipid A biosynthetic process"/>
    <property type="evidence" value="ECO:0007669"/>
    <property type="project" value="UniProtKB-UniRule"/>
</dbReference>
<evidence type="ECO:0000256" key="6">
    <source>
        <dbReference type="ARBA" id="ARBA00023315"/>
    </source>
</evidence>
<accession>A0A916ZDM9</accession>
<dbReference type="Gene3D" id="2.160.10.10">
    <property type="entry name" value="Hexapeptide repeat proteins"/>
    <property type="match status" value="1"/>
</dbReference>
<comment type="pathway">
    <text evidence="7">Bacterial outer membrane biogenesis; LPS lipid A biosynthesis.</text>
</comment>
<keyword evidence="3 7" id="KW-0808">Transferase</keyword>
<dbReference type="PANTHER" id="PTHR43378:SF2">
    <property type="entry name" value="UDP-3-O-ACYLGLUCOSAMINE N-ACYLTRANSFERASE 1, MITOCHONDRIAL-RELATED"/>
    <property type="match status" value="1"/>
</dbReference>
<comment type="caution">
    <text evidence="9">The sequence shown here is derived from an EMBL/GenBank/DDBJ whole genome shotgun (WGS) entry which is preliminary data.</text>
</comment>